<feature type="compositionally biased region" description="Basic residues" evidence="1">
    <location>
        <begin position="31"/>
        <end position="46"/>
    </location>
</feature>
<dbReference type="AlphaFoldDB" id="A0A914YTT2"/>
<proteinExistence type="predicted"/>
<protein>
    <submittedName>
        <fullName evidence="3">Uncharacterized protein</fullName>
    </submittedName>
</protein>
<feature type="compositionally biased region" description="Basic and acidic residues" evidence="1">
    <location>
        <begin position="80"/>
        <end position="92"/>
    </location>
</feature>
<evidence type="ECO:0000313" key="2">
    <source>
        <dbReference type="Proteomes" id="UP000887577"/>
    </source>
</evidence>
<sequence length="150" mass="16854">MLKKSVPPKKVEEVQKLSSTKTAILKESPPKRKSKEKKKNRKRKTQKKEEINESSNKSEKPKSKPPSIIELGKEQQQQPKPDESPKKGHERMAPSQGTDDSKNDKSSTVLSTTIMINVEDGSSKVNQSESQKRNGSEIKSIKSLTNFPEI</sequence>
<reference evidence="3" key="1">
    <citation type="submission" date="2022-11" db="UniProtKB">
        <authorList>
            <consortium name="WormBaseParasite"/>
        </authorList>
    </citation>
    <scope>IDENTIFICATION</scope>
</reference>
<name>A0A914YTT2_9BILA</name>
<feature type="compositionally biased region" description="Basic and acidic residues" evidence="1">
    <location>
        <begin position="130"/>
        <end position="140"/>
    </location>
</feature>
<feature type="compositionally biased region" description="Polar residues" evidence="1">
    <location>
        <begin position="106"/>
        <end position="115"/>
    </location>
</feature>
<keyword evidence="2" id="KW-1185">Reference proteome</keyword>
<accession>A0A914YTT2</accession>
<dbReference type="Proteomes" id="UP000887577">
    <property type="component" value="Unplaced"/>
</dbReference>
<dbReference type="WBParaSite" id="PSU_v2.g20857.t1">
    <property type="protein sequence ID" value="PSU_v2.g20857.t1"/>
    <property type="gene ID" value="PSU_v2.g20857"/>
</dbReference>
<feature type="region of interest" description="Disordered" evidence="1">
    <location>
        <begin position="1"/>
        <end position="150"/>
    </location>
</feature>
<evidence type="ECO:0000313" key="3">
    <source>
        <dbReference type="WBParaSite" id="PSU_v2.g20857.t1"/>
    </source>
</evidence>
<organism evidence="2 3">
    <name type="scientific">Panagrolaimus superbus</name>
    <dbReference type="NCBI Taxonomy" id="310955"/>
    <lineage>
        <taxon>Eukaryota</taxon>
        <taxon>Metazoa</taxon>
        <taxon>Ecdysozoa</taxon>
        <taxon>Nematoda</taxon>
        <taxon>Chromadorea</taxon>
        <taxon>Rhabditida</taxon>
        <taxon>Tylenchina</taxon>
        <taxon>Panagrolaimomorpha</taxon>
        <taxon>Panagrolaimoidea</taxon>
        <taxon>Panagrolaimidae</taxon>
        <taxon>Panagrolaimus</taxon>
    </lineage>
</organism>
<evidence type="ECO:0000256" key="1">
    <source>
        <dbReference type="SAM" id="MobiDB-lite"/>
    </source>
</evidence>
<feature type="compositionally biased region" description="Basic and acidic residues" evidence="1">
    <location>
        <begin position="47"/>
        <end position="62"/>
    </location>
</feature>